<dbReference type="AlphaFoldDB" id="A0A0F7FH32"/>
<protein>
    <recommendedName>
        <fullName evidence="3">DNA methylase</fullName>
    </recommendedName>
</protein>
<sequence length="612" mass="68470">MLLDSLPPRLISLALEACLHEKGRRIPIHGIHKWWSRRYSAVYRLILASYVFEDSSYVERALVKPELMRPFTRGKVFFEPLAGGGTGLAEAALAGWDVYGFDVNPVAALAAGTSVGIVSSGVPSGFKDKALWLLDESLRRVSQLWFFEGGLVTHIFVSRSRIPVLLSRMSNTYVTICPRCFTINESKDEVVKCGRCGHTYKVSHKPTIKPRLSLPEEITGWKAFAVEVRWISNGKYTRKYISVPENPSLKRWLESTREHAEKSNEDVVDALNEKIDVLESKRLVKAGIKTAKELFSGRQLASFRIFLELSREKIKDTFEKKLVTAALSQATQSSNLLARWYPKLGEIVPSGGIKALWVPEYTAVVNPLAHMPGKLRTLARGTIASAINAQLKAWNYVQAHGGPSYSNWRVEVGDARSMIPPVGVDLVVVDPPYGRIKSYAALSLPHYFALKLYTALEGSQLANNGDLKEVEASEVTPYKKKEFFEGMYRVICNSSKALSQNGRLVLMYNSTELDEWRAFFKIFKECSLSPTAVYWVLGETPSGLTASSIKGMFLIVLKKDLGESATVIFENAVKHSIRLGFKIDKEIERKAFESLTNGLIEAYPDLELNIVY</sequence>
<organism evidence="1 2">
    <name type="scientific">Infirmifilum uzonense</name>
    <dbReference type="NCBI Taxonomy" id="1550241"/>
    <lineage>
        <taxon>Archaea</taxon>
        <taxon>Thermoproteota</taxon>
        <taxon>Thermoprotei</taxon>
        <taxon>Thermofilales</taxon>
        <taxon>Thermofilaceae</taxon>
        <taxon>Infirmifilum</taxon>
    </lineage>
</organism>
<accession>A0A0F7FH32</accession>
<dbReference type="KEGG" id="thf:MA03_03730"/>
<gene>
    <name evidence="1" type="ORF">MA03_03730</name>
</gene>
<dbReference type="GO" id="GO:0032259">
    <property type="term" value="P:methylation"/>
    <property type="evidence" value="ECO:0007669"/>
    <property type="project" value="InterPro"/>
</dbReference>
<dbReference type="SUPFAM" id="SSF53335">
    <property type="entry name" value="S-adenosyl-L-methionine-dependent methyltransferases"/>
    <property type="match status" value="2"/>
</dbReference>
<reference evidence="1 2" key="1">
    <citation type="journal article" date="2015" name="Stand. Genomic Sci.">
        <title>Complete genome sequence of and proposal of Thermofilum uzonense sp. nov. a novel hyperthermophilic crenarchaeon and emended description of the genus Thermofilum.</title>
        <authorList>
            <person name="Toshchakov S.V."/>
            <person name="Korzhenkov A.A."/>
            <person name="Samarov N.I."/>
            <person name="Mazunin I.O."/>
            <person name="Mozhey O.I."/>
            <person name="Shmyr I.S."/>
            <person name="Derbikova K.S."/>
            <person name="Taranov E.A."/>
            <person name="Dominova I.N."/>
            <person name="Bonch-Osmolovskaya E.A."/>
            <person name="Patrushev M.V."/>
            <person name="Podosokorskaya O.A."/>
            <person name="Kublanov I.V."/>
        </authorList>
    </citation>
    <scope>NUCLEOTIDE SEQUENCE [LARGE SCALE GENOMIC DNA]</scope>
    <source>
        <strain evidence="1 2">1807-2</strain>
    </source>
</reference>
<dbReference type="Proteomes" id="UP000067434">
    <property type="component" value="Chromosome"/>
</dbReference>
<evidence type="ECO:0008006" key="3">
    <source>
        <dbReference type="Google" id="ProtNLM"/>
    </source>
</evidence>
<dbReference type="GO" id="GO:0008168">
    <property type="term" value="F:methyltransferase activity"/>
    <property type="evidence" value="ECO:0007669"/>
    <property type="project" value="InterPro"/>
</dbReference>
<evidence type="ECO:0000313" key="1">
    <source>
        <dbReference type="EMBL" id="AKG38574.1"/>
    </source>
</evidence>
<dbReference type="OrthoDB" id="93530at2157"/>
<dbReference type="Gene3D" id="3.40.50.150">
    <property type="entry name" value="Vaccinia Virus protein VP39"/>
    <property type="match status" value="1"/>
</dbReference>
<dbReference type="RefSeq" id="WP_052883994.1">
    <property type="nucleotide sequence ID" value="NZ_CP009961.1"/>
</dbReference>
<dbReference type="EMBL" id="CP009961">
    <property type="protein sequence ID" value="AKG38574.1"/>
    <property type="molecule type" value="Genomic_DNA"/>
</dbReference>
<dbReference type="GO" id="GO:0003676">
    <property type="term" value="F:nucleic acid binding"/>
    <property type="evidence" value="ECO:0007669"/>
    <property type="project" value="InterPro"/>
</dbReference>
<dbReference type="PATRIC" id="fig|1550241.5.peg.793"/>
<dbReference type="PROSITE" id="PS00092">
    <property type="entry name" value="N6_MTASE"/>
    <property type="match status" value="1"/>
</dbReference>
<dbReference type="REBASE" id="111300">
    <property type="entry name" value="M.Tsp1807ORF3730P"/>
</dbReference>
<dbReference type="InterPro" id="IPR002052">
    <property type="entry name" value="DNA_methylase_N6_adenine_CS"/>
</dbReference>
<dbReference type="STRING" id="1550241.MA03_03730"/>
<dbReference type="InterPro" id="IPR029063">
    <property type="entry name" value="SAM-dependent_MTases_sf"/>
</dbReference>
<name>A0A0F7FH32_9CREN</name>
<proteinExistence type="predicted"/>
<keyword evidence="2" id="KW-1185">Reference proteome</keyword>
<evidence type="ECO:0000313" key="2">
    <source>
        <dbReference type="Proteomes" id="UP000067434"/>
    </source>
</evidence>
<dbReference type="HOGENOM" id="CLU_007795_1_0_2"/>
<dbReference type="GeneID" id="25401311"/>